<evidence type="ECO:0000259" key="1">
    <source>
        <dbReference type="Pfam" id="PF00814"/>
    </source>
</evidence>
<dbReference type="SUPFAM" id="SSF53067">
    <property type="entry name" value="Actin-like ATPase domain"/>
    <property type="match status" value="1"/>
</dbReference>
<dbReference type="Gene3D" id="3.30.420.40">
    <property type="match status" value="1"/>
</dbReference>
<keyword evidence="3" id="KW-1185">Reference proteome</keyword>
<comment type="caution">
    <text evidence="2">The sequence shown here is derived from an EMBL/GenBank/DDBJ whole genome shotgun (WGS) entry which is preliminary data.</text>
</comment>
<dbReference type="InterPro" id="IPR000905">
    <property type="entry name" value="Gcp-like_dom"/>
</dbReference>
<dbReference type="PANTHER" id="PTHR11735:SF11">
    <property type="entry name" value="TRNA THREONYLCARBAMOYLADENOSINE BIOSYNTHESIS PROTEIN TSAB"/>
    <property type="match status" value="1"/>
</dbReference>
<dbReference type="AlphaFoldDB" id="V4PW28"/>
<dbReference type="EMBL" id="AWGB01000016">
    <property type="protein sequence ID" value="ESQ91604.1"/>
    <property type="molecule type" value="Genomic_DNA"/>
</dbReference>
<dbReference type="InterPro" id="IPR022496">
    <property type="entry name" value="T6A_TsaB"/>
</dbReference>
<dbReference type="PATRIC" id="fig|1121022.4.peg.1965"/>
<evidence type="ECO:0000313" key="2">
    <source>
        <dbReference type="EMBL" id="ESQ91604.1"/>
    </source>
</evidence>
<dbReference type="PANTHER" id="PTHR11735">
    <property type="entry name" value="TRNA N6-ADENOSINE THREONYLCARBAMOYLTRANSFERASE"/>
    <property type="match status" value="1"/>
</dbReference>
<reference evidence="2 3" key="1">
    <citation type="journal article" date="2014" name="Nature">
        <title>Sequential evolution of bacterial morphology by co-option of a developmental regulator.</title>
        <authorList>
            <person name="Jiang C."/>
            <person name="Brown P.J."/>
            <person name="Ducret A."/>
            <person name="Brun Y.V."/>
        </authorList>
    </citation>
    <scope>NUCLEOTIDE SEQUENCE [LARGE SCALE GENOMIC DNA]</scope>
    <source>
        <strain evidence="2 3">DSM 16100</strain>
    </source>
</reference>
<dbReference type="STRING" id="1121022.GCA_000376105_01019"/>
<dbReference type="RefSeq" id="WP_018080687.1">
    <property type="nucleotide sequence ID" value="NZ_AQWM01000002.1"/>
</dbReference>
<dbReference type="GO" id="GO:0002949">
    <property type="term" value="P:tRNA threonylcarbamoyladenosine modification"/>
    <property type="evidence" value="ECO:0007669"/>
    <property type="project" value="InterPro"/>
</dbReference>
<dbReference type="Pfam" id="PF00814">
    <property type="entry name" value="TsaD"/>
    <property type="match status" value="1"/>
</dbReference>
<dbReference type="Proteomes" id="UP000017837">
    <property type="component" value="Unassembled WGS sequence"/>
</dbReference>
<dbReference type="InterPro" id="IPR043129">
    <property type="entry name" value="ATPase_NBD"/>
</dbReference>
<accession>V4PW28</accession>
<dbReference type="eggNOG" id="COG1214">
    <property type="taxonomic scope" value="Bacteria"/>
</dbReference>
<protein>
    <recommendedName>
        <fullName evidence="1">Gcp-like domain-containing protein</fullName>
    </recommendedName>
</protein>
<organism evidence="2 3">
    <name type="scientific">Asticcacaulis benevestitus DSM 16100 = ATCC BAA-896</name>
    <dbReference type="NCBI Taxonomy" id="1121022"/>
    <lineage>
        <taxon>Bacteria</taxon>
        <taxon>Pseudomonadati</taxon>
        <taxon>Pseudomonadota</taxon>
        <taxon>Alphaproteobacteria</taxon>
        <taxon>Caulobacterales</taxon>
        <taxon>Caulobacteraceae</taxon>
        <taxon>Asticcacaulis</taxon>
    </lineage>
</organism>
<dbReference type="NCBIfam" id="TIGR03725">
    <property type="entry name" value="T6A_YeaZ"/>
    <property type="match status" value="1"/>
</dbReference>
<feature type="domain" description="Gcp-like" evidence="1">
    <location>
        <begin position="34"/>
        <end position="176"/>
    </location>
</feature>
<gene>
    <name evidence="2" type="ORF">ABENE_09725</name>
</gene>
<evidence type="ECO:0000313" key="3">
    <source>
        <dbReference type="Proteomes" id="UP000017837"/>
    </source>
</evidence>
<proteinExistence type="predicted"/>
<sequence>MGLRLVIDTSLNGCGLGLFDDSGCLFHIIEGMTRGQQERLPVMAMEAFAATGIKPTDLTLIGVTLGPGSFTGVRVGLSFAKGLAAGAGVPLKGIGTLEALGSHPELLGKSRMAVVNGGRGQVYVQRFEGGSAVTLDLNTPDTITAFAADSPTDILTGPAAGLLAEFWPTAVEFPQTWPSLDALSVLTLDAGSDDLTPLYMREADAIASTRGIISLNEPAV</sequence>
<name>V4PW28_9CAUL</name>
<dbReference type="GO" id="GO:0005829">
    <property type="term" value="C:cytosol"/>
    <property type="evidence" value="ECO:0007669"/>
    <property type="project" value="TreeGrafter"/>
</dbReference>